<protein>
    <submittedName>
        <fullName evidence="2">Uncharacterized protein</fullName>
    </submittedName>
</protein>
<accession>A0A240PM06</accession>
<sequence>MLTLKYLAIRPYFETAQEAIEWEKLQKMIATAKQFHDEFDRIVLHKDLYRTFYYYYLQEIRYCIIEILMKFATIEWCEPKPTTVATDPYGFPVPEPPKKSKRKREDDEPEAIPLYTIRVKCYKEKFPLVCCDGQFRTLALLRLHYYAVHDKPYLLVATTCEMKAALLRLVMFRRILDDWIASGIASNNGLCFYLTKILRRIISIIRY</sequence>
<evidence type="ECO:0000313" key="3">
    <source>
        <dbReference type="Proteomes" id="UP000075885"/>
    </source>
</evidence>
<proteinExistence type="predicted"/>
<keyword evidence="3" id="KW-1185">Reference proteome</keyword>
<evidence type="ECO:0000313" key="2">
    <source>
        <dbReference type="EnsemblMetazoa" id="AEPI015265-PA"/>
    </source>
</evidence>
<dbReference type="Proteomes" id="UP000075885">
    <property type="component" value="Unassembled WGS sequence"/>
</dbReference>
<dbReference type="VEuPathDB" id="VectorBase:AEPI015265"/>
<reference evidence="2" key="2">
    <citation type="submission" date="2020-05" db="UniProtKB">
        <authorList>
            <consortium name="EnsemblMetazoa"/>
        </authorList>
    </citation>
    <scope>IDENTIFICATION</scope>
    <source>
        <strain evidence="2">Epiroticus2</strain>
    </source>
</reference>
<name>A0A240PM06_9DIPT</name>
<feature type="region of interest" description="Disordered" evidence="1">
    <location>
        <begin position="87"/>
        <end position="107"/>
    </location>
</feature>
<dbReference type="AlphaFoldDB" id="A0A240PM06"/>
<organism evidence="2 3">
    <name type="scientific">Anopheles epiroticus</name>
    <dbReference type="NCBI Taxonomy" id="199890"/>
    <lineage>
        <taxon>Eukaryota</taxon>
        <taxon>Metazoa</taxon>
        <taxon>Ecdysozoa</taxon>
        <taxon>Arthropoda</taxon>
        <taxon>Hexapoda</taxon>
        <taxon>Insecta</taxon>
        <taxon>Pterygota</taxon>
        <taxon>Neoptera</taxon>
        <taxon>Endopterygota</taxon>
        <taxon>Diptera</taxon>
        <taxon>Nematocera</taxon>
        <taxon>Culicoidea</taxon>
        <taxon>Culicidae</taxon>
        <taxon>Anophelinae</taxon>
        <taxon>Anopheles</taxon>
    </lineage>
</organism>
<reference evidence="3" key="1">
    <citation type="submission" date="2013-03" db="EMBL/GenBank/DDBJ databases">
        <title>The Genome Sequence of Anopheles epiroticus epiroticus2.</title>
        <authorList>
            <consortium name="The Broad Institute Genomics Platform"/>
            <person name="Neafsey D.E."/>
            <person name="Howell P."/>
            <person name="Walker B."/>
            <person name="Young S.K."/>
            <person name="Zeng Q."/>
            <person name="Gargeya S."/>
            <person name="Fitzgerald M."/>
            <person name="Haas B."/>
            <person name="Abouelleil A."/>
            <person name="Allen A.W."/>
            <person name="Alvarado L."/>
            <person name="Arachchi H.M."/>
            <person name="Berlin A.M."/>
            <person name="Chapman S.B."/>
            <person name="Gainer-Dewar J."/>
            <person name="Goldberg J."/>
            <person name="Griggs A."/>
            <person name="Gujja S."/>
            <person name="Hansen M."/>
            <person name="Howarth C."/>
            <person name="Imamovic A."/>
            <person name="Ireland A."/>
            <person name="Larimer J."/>
            <person name="McCowan C."/>
            <person name="Murphy C."/>
            <person name="Pearson M."/>
            <person name="Poon T.W."/>
            <person name="Priest M."/>
            <person name="Roberts A."/>
            <person name="Saif S."/>
            <person name="Shea T."/>
            <person name="Sisk P."/>
            <person name="Sykes S."/>
            <person name="Wortman J."/>
            <person name="Nusbaum C."/>
            <person name="Birren B."/>
        </authorList>
    </citation>
    <scope>NUCLEOTIDE SEQUENCE [LARGE SCALE GENOMIC DNA]</scope>
    <source>
        <strain evidence="3">Epiroticus2</strain>
    </source>
</reference>
<dbReference type="EnsemblMetazoa" id="AEPI015265-RA">
    <property type="protein sequence ID" value="AEPI015265-PA"/>
    <property type="gene ID" value="AEPI015265"/>
</dbReference>
<evidence type="ECO:0000256" key="1">
    <source>
        <dbReference type="SAM" id="MobiDB-lite"/>
    </source>
</evidence>